<dbReference type="RefSeq" id="WP_345489079.1">
    <property type="nucleotide sequence ID" value="NZ_BAAAWU010000001.1"/>
</dbReference>
<protein>
    <recommendedName>
        <fullName evidence="5">Large membrane protein</fullName>
    </recommendedName>
</protein>
<comment type="caution">
    <text evidence="3">The sequence shown here is derived from an EMBL/GenBank/DDBJ whole genome shotgun (WGS) entry which is preliminary data.</text>
</comment>
<name>A0ABV5QQ53_9ACTN</name>
<evidence type="ECO:0000313" key="4">
    <source>
        <dbReference type="Proteomes" id="UP001589716"/>
    </source>
</evidence>
<sequence length="473" mass="47673">MSSTEIRPEARPRKRGPLLVASVAAGVVLVSGGGVYYAATASDGSGEAVREAPAGQDAAAKGGGGPGIAPGEPDPGGGSGGTVYQSRGPLPQGPSSAAVHRPEGRVTSAEVTRLARALGVAGTPRLVGEVWQLAPEKDGSGLRLDVAAKAPGSWTLSRHDGGPVGDSCLKGKACPPPGAAKPPVDGGSPVSEAAARAAVAPALKAIGQDDAKLDASQLLHGSVRVVNADPVVDGLPTYGWSTGLHVGPDGSVTAGSGRLKEPVKAESQPVVGARQALDRLNEDAKGAGTVGIGGCATAPPADVMGGPAELPQAPCEPSGETAPPKVVEVTGAVFGLAAQDVRGEQALVPAWLFQAREKPGAKPFTVVRTAVAEESPAPPEESKEPVRRVDSYRTESDGRKLSVTFWGGVCSTYTVTAQETPGKVLVRVTERPTEPGRACIMVAVEVTKTVTLGEPLGERQVVDGASGQAVPRK</sequence>
<evidence type="ECO:0000313" key="3">
    <source>
        <dbReference type="EMBL" id="MFB9554806.1"/>
    </source>
</evidence>
<dbReference type="EMBL" id="JBHMCT010000008">
    <property type="protein sequence ID" value="MFB9554806.1"/>
    <property type="molecule type" value="Genomic_DNA"/>
</dbReference>
<proteinExistence type="predicted"/>
<feature type="transmembrane region" description="Helical" evidence="2">
    <location>
        <begin position="18"/>
        <end position="39"/>
    </location>
</feature>
<keyword evidence="2" id="KW-1133">Transmembrane helix</keyword>
<evidence type="ECO:0000256" key="1">
    <source>
        <dbReference type="SAM" id="MobiDB-lite"/>
    </source>
</evidence>
<keyword evidence="4" id="KW-1185">Reference proteome</keyword>
<feature type="compositionally biased region" description="Gly residues" evidence="1">
    <location>
        <begin position="61"/>
        <end position="81"/>
    </location>
</feature>
<evidence type="ECO:0000256" key="2">
    <source>
        <dbReference type="SAM" id="Phobius"/>
    </source>
</evidence>
<evidence type="ECO:0008006" key="5">
    <source>
        <dbReference type="Google" id="ProtNLM"/>
    </source>
</evidence>
<organism evidence="3 4">
    <name type="scientific">Streptomyces roseoviridis</name>
    <dbReference type="NCBI Taxonomy" id="67361"/>
    <lineage>
        <taxon>Bacteria</taxon>
        <taxon>Bacillati</taxon>
        <taxon>Actinomycetota</taxon>
        <taxon>Actinomycetes</taxon>
        <taxon>Kitasatosporales</taxon>
        <taxon>Streptomycetaceae</taxon>
        <taxon>Streptomyces</taxon>
    </lineage>
</organism>
<keyword evidence="2" id="KW-0472">Membrane</keyword>
<reference evidence="3 4" key="1">
    <citation type="submission" date="2024-09" db="EMBL/GenBank/DDBJ databases">
        <authorList>
            <person name="Sun Q."/>
            <person name="Mori K."/>
        </authorList>
    </citation>
    <scope>NUCLEOTIDE SEQUENCE [LARGE SCALE GENOMIC DNA]</scope>
    <source>
        <strain evidence="3 4">JCM 4414</strain>
    </source>
</reference>
<keyword evidence="2" id="KW-0812">Transmembrane</keyword>
<accession>A0ABV5QQ53</accession>
<dbReference type="Proteomes" id="UP001589716">
    <property type="component" value="Unassembled WGS sequence"/>
</dbReference>
<feature type="compositionally biased region" description="Basic and acidic residues" evidence="1">
    <location>
        <begin position="380"/>
        <end position="391"/>
    </location>
</feature>
<feature type="region of interest" description="Disordered" evidence="1">
    <location>
        <begin position="40"/>
        <end position="107"/>
    </location>
</feature>
<gene>
    <name evidence="3" type="ORF">ACFFTP_11450</name>
</gene>
<feature type="region of interest" description="Disordered" evidence="1">
    <location>
        <begin position="372"/>
        <end position="391"/>
    </location>
</feature>